<protein>
    <submittedName>
        <fullName evidence="1">Uncharacterized protein</fullName>
    </submittedName>
</protein>
<proteinExistence type="predicted"/>
<organism evidence="1">
    <name type="scientific">Nothobranchius korthausae</name>
    <dbReference type="NCBI Taxonomy" id="1143690"/>
    <lineage>
        <taxon>Eukaryota</taxon>
        <taxon>Metazoa</taxon>
        <taxon>Chordata</taxon>
        <taxon>Craniata</taxon>
        <taxon>Vertebrata</taxon>
        <taxon>Euteleostomi</taxon>
        <taxon>Actinopterygii</taxon>
        <taxon>Neopterygii</taxon>
        <taxon>Teleostei</taxon>
        <taxon>Neoteleostei</taxon>
        <taxon>Acanthomorphata</taxon>
        <taxon>Ovalentaria</taxon>
        <taxon>Atherinomorphae</taxon>
        <taxon>Cyprinodontiformes</taxon>
        <taxon>Nothobranchiidae</taxon>
        <taxon>Nothobranchius</taxon>
    </lineage>
</organism>
<reference evidence="1" key="2">
    <citation type="submission" date="2016-06" db="EMBL/GenBank/DDBJ databases">
        <title>The genome of a short-lived fish provides insights into sex chromosome evolution and the genetic control of aging.</title>
        <authorList>
            <person name="Reichwald K."/>
            <person name="Felder M."/>
            <person name="Petzold A."/>
            <person name="Koch P."/>
            <person name="Groth M."/>
            <person name="Platzer M."/>
        </authorList>
    </citation>
    <scope>NUCLEOTIDE SEQUENCE</scope>
    <source>
        <tissue evidence="1">Brain</tissue>
    </source>
</reference>
<dbReference type="AlphaFoldDB" id="A0A1A8FWA0"/>
<feature type="non-terminal residue" evidence="1">
    <location>
        <position position="1"/>
    </location>
</feature>
<reference evidence="1" key="1">
    <citation type="submission" date="2016-05" db="EMBL/GenBank/DDBJ databases">
        <authorList>
            <person name="Lavstsen T."/>
            <person name="Jespersen J.S."/>
        </authorList>
    </citation>
    <scope>NUCLEOTIDE SEQUENCE</scope>
    <source>
        <tissue evidence="1">Brain</tissue>
    </source>
</reference>
<name>A0A1A8FWA0_9TELE</name>
<gene>
    <name evidence="1" type="primary">Nfu_g_1_018250</name>
</gene>
<sequence>HLWSCPCPSLYLRSTPPLPALTCPGGLAQMQMFTLELVLSGCPASPASPPSSFLSTRLSDLCLFGRRLVSVGVFCKRARPLKRVQTGHRVSKPTNVFSY</sequence>
<accession>A0A1A8FWA0</accession>
<evidence type="ECO:0000313" key="1">
    <source>
        <dbReference type="EMBL" id="SBQ63056.1"/>
    </source>
</evidence>
<dbReference type="EMBL" id="HAEB01016529">
    <property type="protein sequence ID" value="SBQ63056.1"/>
    <property type="molecule type" value="Transcribed_RNA"/>
</dbReference>